<dbReference type="GeneID" id="40307735"/>
<dbReference type="EMBL" id="NWUJ01000014">
    <property type="protein sequence ID" value="PFH31709.1"/>
    <property type="molecule type" value="Genomic_DNA"/>
</dbReference>
<evidence type="ECO:0000313" key="2">
    <source>
        <dbReference type="Proteomes" id="UP000224006"/>
    </source>
</evidence>
<dbReference type="OrthoDB" id="330407at2759"/>
<sequence>MGKPQESLGTAAQGVLPGAVTSSLQAATRLPVPFCASSGQCTFRAMRRTFLAVTLLAYTMFARERVLETPLTDRNAGAPSNAHFSSLLPRCLWSSAGASRKTLQDDDELTAGARAFKGLLAHLGQFAKDTTAALRRTVHRGLSVARQTDTFKSLKYAVKQERIMTTGRVEHFLSGLGSGLKRFLASVDVVHPAEREVVLPELLKKRPNLVAVLFKYAGLEAFTDAAEAFRRLQEFLGSFNYILKLTKEGEANDDLSADSNEDLGGAAARVNLPINKADDKDEGQRNKRDNAFRGDQGYSYRRQWTRGRTANVAESGLKMFEREVGFHLAFLADILTNTPGDTEVLKQYARRMLPRLKDVFGAAWSVASTTLTGGECIFHLRYLTDYLNELSIIDVELGYLSSMLPPSRPPFDPESYYYGTPTIGFDE</sequence>
<dbReference type="AlphaFoldDB" id="A0A2A9M166"/>
<protein>
    <submittedName>
        <fullName evidence="1">Uncharacterized protein</fullName>
    </submittedName>
</protein>
<dbReference type="VEuPathDB" id="ToxoDB:BESB_026830"/>
<comment type="caution">
    <text evidence="1">The sequence shown here is derived from an EMBL/GenBank/DDBJ whole genome shotgun (WGS) entry which is preliminary data.</text>
</comment>
<name>A0A2A9M166_BESBE</name>
<dbReference type="KEGG" id="bbes:BESB_026830"/>
<dbReference type="Proteomes" id="UP000224006">
    <property type="component" value="Unassembled WGS sequence"/>
</dbReference>
<keyword evidence="2" id="KW-1185">Reference proteome</keyword>
<proteinExistence type="predicted"/>
<evidence type="ECO:0000313" key="1">
    <source>
        <dbReference type="EMBL" id="PFH31709.1"/>
    </source>
</evidence>
<accession>A0A2A9M166</accession>
<organism evidence="1 2">
    <name type="scientific">Besnoitia besnoiti</name>
    <name type="common">Apicomplexan protozoan</name>
    <dbReference type="NCBI Taxonomy" id="94643"/>
    <lineage>
        <taxon>Eukaryota</taxon>
        <taxon>Sar</taxon>
        <taxon>Alveolata</taxon>
        <taxon>Apicomplexa</taxon>
        <taxon>Conoidasida</taxon>
        <taxon>Coccidia</taxon>
        <taxon>Eucoccidiorida</taxon>
        <taxon>Eimeriorina</taxon>
        <taxon>Sarcocystidae</taxon>
        <taxon>Besnoitia</taxon>
    </lineage>
</organism>
<gene>
    <name evidence="1" type="ORF">BESB_026830</name>
</gene>
<dbReference type="RefSeq" id="XP_029215718.1">
    <property type="nucleotide sequence ID" value="XM_029361363.1"/>
</dbReference>
<reference evidence="1 2" key="1">
    <citation type="submission" date="2017-09" db="EMBL/GenBank/DDBJ databases">
        <title>Genome sequencing of Besnoitia besnoiti strain Bb-Ger1.</title>
        <authorList>
            <person name="Schares G."/>
            <person name="Venepally P."/>
            <person name="Lorenzi H.A."/>
        </authorList>
    </citation>
    <scope>NUCLEOTIDE SEQUENCE [LARGE SCALE GENOMIC DNA]</scope>
    <source>
        <strain evidence="1 2">Bb-Ger1</strain>
    </source>
</reference>